<proteinExistence type="predicted"/>
<name>A0A0K1PEV1_9BACT</name>
<evidence type="ECO:0000313" key="2">
    <source>
        <dbReference type="Proteomes" id="UP000055590"/>
    </source>
</evidence>
<evidence type="ECO:0000313" key="1">
    <source>
        <dbReference type="EMBL" id="AKU92045.1"/>
    </source>
</evidence>
<reference evidence="1 2" key="1">
    <citation type="submission" date="2015-08" db="EMBL/GenBank/DDBJ databases">
        <authorList>
            <person name="Babu N.S."/>
            <person name="Beckwith C.J."/>
            <person name="Beseler K.G."/>
            <person name="Brison A."/>
            <person name="Carone J.V."/>
            <person name="Caskin T.P."/>
            <person name="Diamond M."/>
            <person name="Durham M.E."/>
            <person name="Foxe J.M."/>
            <person name="Go M."/>
            <person name="Henderson B.A."/>
            <person name="Jones I.B."/>
            <person name="McGettigan J.A."/>
            <person name="Micheletti S.J."/>
            <person name="Nasrallah M.E."/>
            <person name="Ortiz D."/>
            <person name="Piller C.R."/>
            <person name="Privatt S.R."/>
            <person name="Schneider S.L."/>
            <person name="Sharp S."/>
            <person name="Smith T.C."/>
            <person name="Stanton J.D."/>
            <person name="Ullery H.E."/>
            <person name="Wilson R.J."/>
            <person name="Serrano M.G."/>
            <person name="Buck G."/>
            <person name="Lee V."/>
            <person name="Wang Y."/>
            <person name="Carvalho R."/>
            <person name="Voegtly L."/>
            <person name="Shi R."/>
            <person name="Duckworth R."/>
            <person name="Johnson A."/>
            <person name="Loviza R."/>
            <person name="Walstead R."/>
            <person name="Shah Z."/>
            <person name="Kiflezghi M."/>
            <person name="Wade K."/>
            <person name="Ball S.L."/>
            <person name="Bradley K.W."/>
            <person name="Asai D.J."/>
            <person name="Bowman C.A."/>
            <person name="Russell D.A."/>
            <person name="Pope W.H."/>
            <person name="Jacobs-Sera D."/>
            <person name="Hendrix R.W."/>
            <person name="Hatfull G.F."/>
        </authorList>
    </citation>
    <scope>NUCLEOTIDE SEQUENCE [LARGE SCALE GENOMIC DNA]</scope>
    <source>
        <strain evidence="1 2">DSM 27710</strain>
    </source>
</reference>
<sequence length="293" mass="31488">MVAACLLASACGGDEGGTGSLTLNISGEEAAVTGYPVPGDDELAFVDGWAVKFDKYLVSVGNVRIEGADGKLAWDGEDAVIVDLVKGEPVVFRMSGLGARRWERFGYDILPADPGSRVVGAVSEADRDRMVEGGFNYLVEGKAKKDGRELHFSWGLANPTRNHDCRNGVDGKPGVVIRNNADADYQITLHLDHLFYDHLGDHKDARMRFEPIAAMAVQEGTGWTIPFDALVEQRLANLKAADGSPLVDESGARIFYSPGSVPLADDNLRDYLLAASRSQGRFNGEGSCDNSIP</sequence>
<gene>
    <name evidence="1" type="ORF">AKJ08_2432</name>
</gene>
<protein>
    <submittedName>
        <fullName evidence="1">Putative lipoprotein</fullName>
    </submittedName>
</protein>
<keyword evidence="2" id="KW-1185">Reference proteome</keyword>
<dbReference type="Proteomes" id="UP000055590">
    <property type="component" value="Chromosome"/>
</dbReference>
<keyword evidence="1" id="KW-0449">Lipoprotein</keyword>
<dbReference type="KEGG" id="vin:AKJ08_2432"/>
<dbReference type="STRING" id="1391653.AKJ08_2432"/>
<dbReference type="EMBL" id="CP012332">
    <property type="protein sequence ID" value="AKU92045.1"/>
    <property type="molecule type" value="Genomic_DNA"/>
</dbReference>
<dbReference type="AlphaFoldDB" id="A0A0K1PEV1"/>
<organism evidence="1 2">
    <name type="scientific">Vulgatibacter incomptus</name>
    <dbReference type="NCBI Taxonomy" id="1391653"/>
    <lineage>
        <taxon>Bacteria</taxon>
        <taxon>Pseudomonadati</taxon>
        <taxon>Myxococcota</taxon>
        <taxon>Myxococcia</taxon>
        <taxon>Myxococcales</taxon>
        <taxon>Cystobacterineae</taxon>
        <taxon>Vulgatibacteraceae</taxon>
        <taxon>Vulgatibacter</taxon>
    </lineage>
</organism>
<accession>A0A0K1PEV1</accession>